<feature type="transmembrane region" description="Helical" evidence="1">
    <location>
        <begin position="182"/>
        <end position="200"/>
    </location>
</feature>
<keyword evidence="1" id="KW-1133">Transmembrane helix</keyword>
<keyword evidence="1" id="KW-0472">Membrane</keyword>
<dbReference type="EMBL" id="JAPDDS010000003">
    <property type="protein sequence ID" value="MCW1884286.1"/>
    <property type="molecule type" value="Genomic_DNA"/>
</dbReference>
<proteinExistence type="predicted"/>
<protein>
    <submittedName>
        <fullName evidence="2">Uncharacterized protein</fullName>
    </submittedName>
</protein>
<accession>A0ABT3FM09</accession>
<dbReference type="InterPro" id="IPR054268">
    <property type="entry name" value="DUF6999"/>
</dbReference>
<reference evidence="2 3" key="1">
    <citation type="submission" date="2022-10" db="EMBL/GenBank/DDBJ databases">
        <title>Luteolibacter flavescens strain MCCC 1K03193, whole genome shotgun sequencing project.</title>
        <authorList>
            <person name="Zhao G."/>
            <person name="Shen L."/>
        </authorList>
    </citation>
    <scope>NUCLEOTIDE SEQUENCE [LARGE SCALE GENOMIC DNA]</scope>
    <source>
        <strain evidence="2 3">MCCC 1K03193</strain>
    </source>
</reference>
<dbReference type="Proteomes" id="UP001207930">
    <property type="component" value="Unassembled WGS sequence"/>
</dbReference>
<evidence type="ECO:0000313" key="2">
    <source>
        <dbReference type="EMBL" id="MCW1884286.1"/>
    </source>
</evidence>
<dbReference type="RefSeq" id="WP_264500247.1">
    <property type="nucleotide sequence ID" value="NZ_JAPDDS010000003.1"/>
</dbReference>
<name>A0ABT3FM09_9BACT</name>
<sequence length="290" mass="34044">MKAFPFLTDYVNQTFANEKQRWDYVFLRPILQVFYFFMRIFLFPMKYLIHRRPYGFEARCIDGVLAFGMKYFATVEAVEMVVRHVQIEPLLYRHLLAEDSHVEGTKRKFNGIDGDYNVDSLREMVRNNLTIGHDELSYELVDRFDKEAFLADLDRIRSRMPEDHMLYSKRAMDATREHSMELIGVTNVVIMIVIVITIFGDLRTTVKALNSFDSDAVLLWAMKHLYAHDQTVLTDLDFYLQGETNRGHYNSNVFFSSPSLYLHNHIAFDEYAYQVLRERPPIPGPKPALS</sequence>
<dbReference type="Pfam" id="PF22523">
    <property type="entry name" value="DUF6999"/>
    <property type="match status" value="1"/>
</dbReference>
<gene>
    <name evidence="2" type="ORF">OKA04_06050</name>
</gene>
<comment type="caution">
    <text evidence="2">The sequence shown here is derived from an EMBL/GenBank/DDBJ whole genome shotgun (WGS) entry which is preliminary data.</text>
</comment>
<keyword evidence="3" id="KW-1185">Reference proteome</keyword>
<evidence type="ECO:0000313" key="3">
    <source>
        <dbReference type="Proteomes" id="UP001207930"/>
    </source>
</evidence>
<feature type="transmembrane region" description="Helical" evidence="1">
    <location>
        <begin position="30"/>
        <end position="49"/>
    </location>
</feature>
<organism evidence="2 3">
    <name type="scientific">Luteolibacter flavescens</name>
    <dbReference type="NCBI Taxonomy" id="1859460"/>
    <lineage>
        <taxon>Bacteria</taxon>
        <taxon>Pseudomonadati</taxon>
        <taxon>Verrucomicrobiota</taxon>
        <taxon>Verrucomicrobiia</taxon>
        <taxon>Verrucomicrobiales</taxon>
        <taxon>Verrucomicrobiaceae</taxon>
        <taxon>Luteolibacter</taxon>
    </lineage>
</organism>
<keyword evidence="1" id="KW-0812">Transmembrane</keyword>
<evidence type="ECO:0000256" key="1">
    <source>
        <dbReference type="SAM" id="Phobius"/>
    </source>
</evidence>